<protein>
    <submittedName>
        <fullName evidence="2">Uncharacterized protein</fullName>
    </submittedName>
</protein>
<proteinExistence type="predicted"/>
<keyword evidence="1" id="KW-0472">Membrane</keyword>
<dbReference type="Proteomes" id="UP001331761">
    <property type="component" value="Unassembled WGS sequence"/>
</dbReference>
<keyword evidence="1" id="KW-0812">Transmembrane</keyword>
<sequence length="110" mass="12695">MLSFHESLKLIRLYLGNGRDRVPPQGAPAAHCDRDVRDAMPFESQLLVMHRLWLTLFTICVTLLAVMAFDGTVINFGEELNNLQRSYPKHQFPVVRAQRFYFPIADMSQD</sequence>
<comment type="caution">
    <text evidence="2">The sequence shown here is derived from an EMBL/GenBank/DDBJ whole genome shotgun (WGS) entry which is preliminary data.</text>
</comment>
<keyword evidence="1" id="KW-1133">Transmembrane helix</keyword>
<evidence type="ECO:0000256" key="1">
    <source>
        <dbReference type="SAM" id="Phobius"/>
    </source>
</evidence>
<reference evidence="2 3" key="1">
    <citation type="submission" date="2019-10" db="EMBL/GenBank/DDBJ databases">
        <title>Assembly and Annotation for the nematode Trichostrongylus colubriformis.</title>
        <authorList>
            <person name="Martin J."/>
        </authorList>
    </citation>
    <scope>NUCLEOTIDE SEQUENCE [LARGE SCALE GENOMIC DNA]</scope>
    <source>
        <strain evidence="2">G859</strain>
        <tissue evidence="2">Whole worm</tissue>
    </source>
</reference>
<evidence type="ECO:0000313" key="2">
    <source>
        <dbReference type="EMBL" id="KAK5977521.1"/>
    </source>
</evidence>
<dbReference type="EMBL" id="WIXE01010504">
    <property type="protein sequence ID" value="KAK5977521.1"/>
    <property type="molecule type" value="Genomic_DNA"/>
</dbReference>
<gene>
    <name evidence="2" type="ORF">GCK32_014422</name>
</gene>
<dbReference type="AlphaFoldDB" id="A0AAN8IL38"/>
<evidence type="ECO:0000313" key="3">
    <source>
        <dbReference type="Proteomes" id="UP001331761"/>
    </source>
</evidence>
<accession>A0AAN8IL38</accession>
<feature type="transmembrane region" description="Helical" evidence="1">
    <location>
        <begin position="52"/>
        <end position="76"/>
    </location>
</feature>
<organism evidence="2 3">
    <name type="scientific">Trichostrongylus colubriformis</name>
    <name type="common">Black scour worm</name>
    <dbReference type="NCBI Taxonomy" id="6319"/>
    <lineage>
        <taxon>Eukaryota</taxon>
        <taxon>Metazoa</taxon>
        <taxon>Ecdysozoa</taxon>
        <taxon>Nematoda</taxon>
        <taxon>Chromadorea</taxon>
        <taxon>Rhabditida</taxon>
        <taxon>Rhabditina</taxon>
        <taxon>Rhabditomorpha</taxon>
        <taxon>Strongyloidea</taxon>
        <taxon>Trichostrongylidae</taxon>
        <taxon>Trichostrongylus</taxon>
    </lineage>
</organism>
<keyword evidence="3" id="KW-1185">Reference proteome</keyword>
<name>A0AAN8IL38_TRICO</name>